<evidence type="ECO:0000256" key="1">
    <source>
        <dbReference type="SAM" id="Phobius"/>
    </source>
</evidence>
<protein>
    <recommendedName>
        <fullName evidence="5">Secreted protein</fullName>
    </recommendedName>
</protein>
<sequence>MAIHLWQIHWSRHLLLALFLYQQPPSLVTPPSSLLTRRHRSPDSNLALNASLSLSISTMKASRRHMMRVWWIIVGSKMHLMLPVAIFHSH</sequence>
<evidence type="ECO:0000313" key="3">
    <source>
        <dbReference type="EMBL" id="MBA0556398.1"/>
    </source>
</evidence>
<keyword evidence="1" id="KW-0812">Transmembrane</keyword>
<dbReference type="EMBL" id="JABEZX010000005">
    <property type="protein sequence ID" value="MBA0556398.1"/>
    <property type="molecule type" value="Genomic_DNA"/>
</dbReference>
<evidence type="ECO:0000313" key="4">
    <source>
        <dbReference type="Proteomes" id="UP000593572"/>
    </source>
</evidence>
<name>A0A7J8LVD7_9ROSI</name>
<feature type="non-terminal residue" evidence="3">
    <location>
        <position position="90"/>
    </location>
</feature>
<feature type="transmembrane region" description="Helical" evidence="1">
    <location>
        <begin position="69"/>
        <end position="88"/>
    </location>
</feature>
<dbReference type="AlphaFoldDB" id="A0A7J8LVD7"/>
<reference evidence="3 4" key="1">
    <citation type="journal article" date="2019" name="Genome Biol. Evol.">
        <title>Insights into the evolution of the New World diploid cottons (Gossypium, subgenus Houzingenia) based on genome sequencing.</title>
        <authorList>
            <person name="Grover C.E."/>
            <person name="Arick M.A. 2nd"/>
            <person name="Thrash A."/>
            <person name="Conover J.L."/>
            <person name="Sanders W.S."/>
            <person name="Peterson D.G."/>
            <person name="Frelichowski J.E."/>
            <person name="Scheffler J.A."/>
            <person name="Scheffler B.E."/>
            <person name="Wendel J.F."/>
        </authorList>
    </citation>
    <scope>NUCLEOTIDE SEQUENCE [LARGE SCALE GENOMIC DNA]</scope>
    <source>
        <strain evidence="3">157</strain>
        <tissue evidence="3">Leaf</tissue>
    </source>
</reference>
<proteinExistence type="predicted"/>
<feature type="signal peptide" evidence="2">
    <location>
        <begin position="1"/>
        <end position="28"/>
    </location>
</feature>
<keyword evidence="4" id="KW-1185">Reference proteome</keyword>
<feature type="chain" id="PRO_5029628315" description="Secreted protein" evidence="2">
    <location>
        <begin position="29"/>
        <end position="90"/>
    </location>
</feature>
<keyword evidence="2" id="KW-0732">Signal</keyword>
<comment type="caution">
    <text evidence="3">The sequence shown here is derived from an EMBL/GenBank/DDBJ whole genome shotgun (WGS) entry which is preliminary data.</text>
</comment>
<accession>A0A7J8LVD7</accession>
<organism evidence="3 4">
    <name type="scientific">Gossypium lobatum</name>
    <dbReference type="NCBI Taxonomy" id="34289"/>
    <lineage>
        <taxon>Eukaryota</taxon>
        <taxon>Viridiplantae</taxon>
        <taxon>Streptophyta</taxon>
        <taxon>Embryophyta</taxon>
        <taxon>Tracheophyta</taxon>
        <taxon>Spermatophyta</taxon>
        <taxon>Magnoliopsida</taxon>
        <taxon>eudicotyledons</taxon>
        <taxon>Gunneridae</taxon>
        <taxon>Pentapetalae</taxon>
        <taxon>rosids</taxon>
        <taxon>malvids</taxon>
        <taxon>Malvales</taxon>
        <taxon>Malvaceae</taxon>
        <taxon>Malvoideae</taxon>
        <taxon>Gossypium</taxon>
    </lineage>
</organism>
<dbReference type="Proteomes" id="UP000593572">
    <property type="component" value="Unassembled WGS sequence"/>
</dbReference>
<evidence type="ECO:0000256" key="2">
    <source>
        <dbReference type="SAM" id="SignalP"/>
    </source>
</evidence>
<gene>
    <name evidence="3" type="ORF">Golob_026503</name>
</gene>
<evidence type="ECO:0008006" key="5">
    <source>
        <dbReference type="Google" id="ProtNLM"/>
    </source>
</evidence>
<keyword evidence="1" id="KW-1133">Transmembrane helix</keyword>
<keyword evidence="1" id="KW-0472">Membrane</keyword>